<dbReference type="AlphaFoldDB" id="A0A9X0ED44"/>
<dbReference type="OrthoDB" id="79849at2"/>
<dbReference type="NCBIfam" id="TIGR01541">
    <property type="entry name" value="tape_meas_lam_C"/>
    <property type="match status" value="1"/>
</dbReference>
<gene>
    <name evidence="4" type="ORF">LT42_17080</name>
</gene>
<evidence type="ECO:0008006" key="6">
    <source>
        <dbReference type="Google" id="ProtNLM"/>
    </source>
</evidence>
<feature type="domain" description="Bacteriophage tail tape measure N-terminal" evidence="2">
    <location>
        <begin position="104"/>
        <end position="306"/>
    </location>
</feature>
<dbReference type="Proteomes" id="UP000029719">
    <property type="component" value="Unassembled WGS sequence"/>
</dbReference>
<organism evidence="4 5">
    <name type="scientific">Pseudomonas lutea</name>
    <dbReference type="NCBI Taxonomy" id="243924"/>
    <lineage>
        <taxon>Bacteria</taxon>
        <taxon>Pseudomonadati</taxon>
        <taxon>Pseudomonadota</taxon>
        <taxon>Gammaproteobacteria</taxon>
        <taxon>Pseudomonadales</taxon>
        <taxon>Pseudomonadaceae</taxon>
        <taxon>Pseudomonas</taxon>
    </lineage>
</organism>
<accession>A0A9X0ED44</accession>
<dbReference type="HAMAP" id="MF_04138">
    <property type="entry name" value="TMP_LAMBDA"/>
    <property type="match status" value="1"/>
</dbReference>
<evidence type="ECO:0000259" key="2">
    <source>
        <dbReference type="Pfam" id="PF06791"/>
    </source>
</evidence>
<dbReference type="EMBL" id="JRMB01000002">
    <property type="protein sequence ID" value="KGF63622.1"/>
    <property type="molecule type" value="Genomic_DNA"/>
</dbReference>
<dbReference type="Pfam" id="PF09718">
    <property type="entry name" value="Tape_meas_lam_C"/>
    <property type="match status" value="1"/>
</dbReference>
<evidence type="ECO:0000313" key="5">
    <source>
        <dbReference type="Proteomes" id="UP000029719"/>
    </source>
</evidence>
<dbReference type="InterPro" id="IPR006431">
    <property type="entry name" value="Phage_tape_meas_C"/>
</dbReference>
<evidence type="ECO:0000259" key="3">
    <source>
        <dbReference type="Pfam" id="PF09718"/>
    </source>
</evidence>
<dbReference type="RefSeq" id="WP_037015223.1">
    <property type="nucleotide sequence ID" value="NZ_JRMB01000002.1"/>
</dbReference>
<dbReference type="InterPro" id="IPR043680">
    <property type="entry name" value="GpH_LAMBDA"/>
</dbReference>
<feature type="domain" description="Bacteriophage tail tape measure C-terminal" evidence="3">
    <location>
        <begin position="725"/>
        <end position="795"/>
    </location>
</feature>
<dbReference type="InterPro" id="IPR009628">
    <property type="entry name" value="Phage_tape_measure_N"/>
</dbReference>
<evidence type="ECO:0000313" key="4">
    <source>
        <dbReference type="EMBL" id="KGF63622.1"/>
    </source>
</evidence>
<feature type="region of interest" description="Disordered" evidence="1">
    <location>
        <begin position="392"/>
        <end position="426"/>
    </location>
</feature>
<proteinExistence type="inferred from homology"/>
<evidence type="ECO:0000256" key="1">
    <source>
        <dbReference type="SAM" id="MobiDB-lite"/>
    </source>
</evidence>
<dbReference type="Pfam" id="PF24622">
    <property type="entry name" value="TMP_4"/>
    <property type="match status" value="1"/>
</dbReference>
<reference evidence="4 5" key="1">
    <citation type="submission" date="2014-09" db="EMBL/GenBank/DDBJ databases">
        <title>Genome sequence of Pseudomonas lutea strain DSM 17257T.</title>
        <authorList>
            <person name="Kwak Y."/>
            <person name="Shin J.-H."/>
        </authorList>
    </citation>
    <scope>NUCLEOTIDE SEQUENCE [LARGE SCALE GENOMIC DNA]</scope>
    <source>
        <strain evidence="4 5">DSM 17257</strain>
    </source>
</reference>
<dbReference type="Pfam" id="PF06791">
    <property type="entry name" value="TMP_2"/>
    <property type="match status" value="1"/>
</dbReference>
<comment type="caution">
    <text evidence="4">The sequence shown here is derived from an EMBL/GenBank/DDBJ whole genome shotgun (WGS) entry which is preliminary data.</text>
</comment>
<protein>
    <recommendedName>
        <fullName evidence="6">Tail protein</fullName>
    </recommendedName>
</protein>
<feature type="compositionally biased region" description="Basic and acidic residues" evidence="1">
    <location>
        <begin position="411"/>
        <end position="426"/>
    </location>
</feature>
<sequence length="969" mass="103359">MAVDSLGQLTVDLVANTGGFEKGMDRAQRALKSATKEAAYQAGQLDKLVGQIDPVVAAYGRLDKMEDQLRKHRAAGRLDKGDFDDYLKKLNDQRDAIGKTDAVMTKGTMSVKAYNAALRGVPAQFTDIAVSLQGGQAPLTVLLQQGGQLKDMFGGIGPAAKALSGYVMGLINPFTVAAAAAAVLALAYKQGSEEATAYNAALAMTGNTAGASANGLADMARQVAQSGGTVGKAAEVLARLASSTRIPVTAFESIAQAAIKFQSATGVAADETVKNFERIAKDPVAEILKLNESMNFLTATTYENIRSLQEQGKTQDAAAVATAAYEDGLNRTSTSIKNNLGTLESAWAGVMSAAKLAWDAALNVGREDTLDQQIKKLDEQLDAIAANAAKRNQRNAKGQLVDPMSNLTPDDSFRKEALERDKTDKLVQKAEEDRRAAAKGFAQQQQQQALDDQLKLDKLRKDTESNADKRARELADYRLLVERRIIQARKTGDKSLLLSSDQQAKDIAAINDKYKDPAKSKTPQYREDAGTKALDAARQQYAALQQQGALIGDQNAASQTLGANAKKLVEWEQQLADIKNKQTLTADQKSLLASSDLYTAQLKRNAALEAENTLREKAVETQRKLAAFDENVRSQLNSAQQGLDNNLAGAGLGDVQKQRLQEQRNIQQSYQSQMDKLTSDYNKSNKDQFSTDLYDKETASLKSALDQRLAMQRQYYVDVDKAQSDWTVGASSAYQDYLQSAKDVAGQTKSLFTGVFSGLEDSVVNFAMTGKASIADFAKSVLADLARIAARQAVSSGASALLGLATTAATTYFGGGSSGSTQAGYTGAAYQSWLSSQHWDGGYTGDGGKYEPMGVVHGGEVVIRKEVVQQPGMREYLERLNKSGKPGYADGGYVGLASGASAATGASSAGGSVVIQQNFTVPSAANDSSAKDMQAVGQAYADTAKRGAQQAIAEELRPGGAIWRVINGR</sequence>
<name>A0A9X0ED44_9PSED</name>